<dbReference type="Proteomes" id="UP000320333">
    <property type="component" value="Unassembled WGS sequence"/>
</dbReference>
<dbReference type="GO" id="GO:0052735">
    <property type="term" value="F:tRNA (cytidine-3-)-methyltransferase activity"/>
    <property type="evidence" value="ECO:0007669"/>
    <property type="project" value="TreeGrafter"/>
</dbReference>
<evidence type="ECO:0000256" key="5">
    <source>
        <dbReference type="SAM" id="MobiDB-lite"/>
    </source>
</evidence>
<feature type="compositionally biased region" description="Basic and acidic residues" evidence="5">
    <location>
        <begin position="10"/>
        <end position="31"/>
    </location>
</feature>
<evidence type="ECO:0000313" key="8">
    <source>
        <dbReference type="Proteomes" id="UP000320333"/>
    </source>
</evidence>
<comment type="similarity">
    <text evidence="1 4">Belongs to the methyltransferase superfamily. METL family.</text>
</comment>
<keyword evidence="2 4" id="KW-0489">Methyltransferase</keyword>
<dbReference type="OrthoDB" id="417697at2759"/>
<dbReference type="InterPro" id="IPR029063">
    <property type="entry name" value="SAM-dependent_MTases_sf"/>
</dbReference>
<accession>A0A507FDC9</accession>
<dbReference type="Gene3D" id="3.40.50.150">
    <property type="entry name" value="Vaccinia Virus protein VP39"/>
    <property type="match status" value="1"/>
</dbReference>
<dbReference type="Pfam" id="PF08242">
    <property type="entry name" value="Methyltransf_12"/>
    <property type="match status" value="1"/>
</dbReference>
<dbReference type="PANTHER" id="PTHR22809:SF11">
    <property type="entry name" value="TRNA N(3)-METHYLCYTIDINE METHYLTRANSFERASE METTL2"/>
    <property type="match status" value="1"/>
</dbReference>
<organism evidence="7 8">
    <name type="scientific">Chytriomyces confervae</name>
    <dbReference type="NCBI Taxonomy" id="246404"/>
    <lineage>
        <taxon>Eukaryota</taxon>
        <taxon>Fungi</taxon>
        <taxon>Fungi incertae sedis</taxon>
        <taxon>Chytridiomycota</taxon>
        <taxon>Chytridiomycota incertae sedis</taxon>
        <taxon>Chytridiomycetes</taxon>
        <taxon>Chytridiales</taxon>
        <taxon>Chytriomycetaceae</taxon>
        <taxon>Chytriomyces</taxon>
    </lineage>
</organism>
<reference evidence="7 8" key="1">
    <citation type="journal article" date="2019" name="Sci. Rep.">
        <title>Comparative genomics of chytrid fungi reveal insights into the obligate biotrophic and pathogenic lifestyle of Synchytrium endobioticum.</title>
        <authorList>
            <person name="van de Vossenberg B.T.L.H."/>
            <person name="Warris S."/>
            <person name="Nguyen H.D.T."/>
            <person name="van Gent-Pelzer M.P.E."/>
            <person name="Joly D.L."/>
            <person name="van de Geest H.C."/>
            <person name="Bonants P.J.M."/>
            <person name="Smith D.S."/>
            <person name="Levesque C.A."/>
            <person name="van der Lee T.A.J."/>
        </authorList>
    </citation>
    <scope>NUCLEOTIDE SEQUENCE [LARGE SCALE GENOMIC DNA]</scope>
    <source>
        <strain evidence="7 8">CBS 675.73</strain>
    </source>
</reference>
<name>A0A507FDC9_9FUNG</name>
<dbReference type="EMBL" id="QEAP01000196">
    <property type="protein sequence ID" value="TPX73286.1"/>
    <property type="molecule type" value="Genomic_DNA"/>
</dbReference>
<comment type="function">
    <text evidence="4">S-adenosyl-L-methionine-dependent methyltransferase.</text>
</comment>
<dbReference type="AlphaFoldDB" id="A0A507FDC9"/>
<evidence type="ECO:0000256" key="3">
    <source>
        <dbReference type="ARBA" id="ARBA00022679"/>
    </source>
</evidence>
<dbReference type="PANTHER" id="PTHR22809">
    <property type="entry name" value="METHYLTRANSFERASE-RELATED"/>
    <property type="match status" value="1"/>
</dbReference>
<protein>
    <recommendedName>
        <fullName evidence="4">tRNA N(3)-methylcytidine methyltransferase</fullName>
        <ecNumber evidence="4">2.1.1.-</ecNumber>
    </recommendedName>
</protein>
<feature type="domain" description="Methyltransferase type 12" evidence="6">
    <location>
        <begin position="169"/>
        <end position="270"/>
    </location>
</feature>
<dbReference type="GO" id="GO:0032259">
    <property type="term" value="P:methylation"/>
    <property type="evidence" value="ECO:0007669"/>
    <property type="project" value="UniProtKB-KW"/>
</dbReference>
<sequence>MLSFPSMQVDKSKLPGDAKACEDCKSSDLVRRKNTPAAESTRPTPYTNPREPRQANPRQSALDSFGGRKLTDDQTVFDHNAWDNVEWTEEAEREALDKISKQSLDPVDPDEREKYSQEANDFWNKFYQNHTDSFFMDRHWLRQEFPELFKPVEGGPTTNADGSRKTVFEIGCGAGNTVFPLLAEDPTMFVYAADFSSTAVDVVKASPSYNESQCKAFVYDVTSAAGAPPEVPRNSVDICVCIFVLSALNPRDWEQAQQNIWDILKPGGIVLFRDYGRYDMAQLRFKGGRMLNDNFYIRGDGTQVYFFTQEEIKEKLFSRFEVMQSVVDRRLIVNRSRQLKMYRIWMQGKFRKPLTGVVDV</sequence>
<dbReference type="InterPro" id="IPR013217">
    <property type="entry name" value="Methyltransf_12"/>
</dbReference>
<evidence type="ECO:0000259" key="6">
    <source>
        <dbReference type="Pfam" id="PF08242"/>
    </source>
</evidence>
<evidence type="ECO:0000256" key="2">
    <source>
        <dbReference type="ARBA" id="ARBA00022603"/>
    </source>
</evidence>
<comment type="caution">
    <text evidence="7">The sequence shown here is derived from an EMBL/GenBank/DDBJ whole genome shotgun (WGS) entry which is preliminary data.</text>
</comment>
<keyword evidence="8" id="KW-1185">Reference proteome</keyword>
<dbReference type="PIRSF" id="PIRSF037755">
    <property type="entry name" value="Mettl2_prd"/>
    <property type="match status" value="1"/>
</dbReference>
<evidence type="ECO:0000313" key="7">
    <source>
        <dbReference type="EMBL" id="TPX73286.1"/>
    </source>
</evidence>
<dbReference type="InterPro" id="IPR026113">
    <property type="entry name" value="METTL2/6/8-like"/>
</dbReference>
<dbReference type="STRING" id="246404.A0A507FDC9"/>
<dbReference type="SUPFAM" id="SSF53335">
    <property type="entry name" value="S-adenosyl-L-methionine-dependent methyltransferases"/>
    <property type="match status" value="1"/>
</dbReference>
<feature type="region of interest" description="Disordered" evidence="5">
    <location>
        <begin position="1"/>
        <end position="70"/>
    </location>
</feature>
<dbReference type="CDD" id="cd02440">
    <property type="entry name" value="AdoMet_MTases"/>
    <property type="match status" value="1"/>
</dbReference>
<feature type="compositionally biased region" description="Polar residues" evidence="5">
    <location>
        <begin position="37"/>
        <end position="47"/>
    </location>
</feature>
<proteinExistence type="inferred from homology"/>
<keyword evidence="3 4" id="KW-0808">Transferase</keyword>
<gene>
    <name evidence="7" type="ORF">CcCBS67573_g05447</name>
</gene>
<evidence type="ECO:0000256" key="1">
    <source>
        <dbReference type="ARBA" id="ARBA00009725"/>
    </source>
</evidence>
<dbReference type="EC" id="2.1.1.-" evidence="4"/>
<evidence type="ECO:0000256" key="4">
    <source>
        <dbReference type="PIRNR" id="PIRNR037755"/>
    </source>
</evidence>